<dbReference type="AlphaFoldDB" id="A0ABD0UND4"/>
<name>A0ABD0UND4_DENTH</name>
<proteinExistence type="predicted"/>
<dbReference type="Proteomes" id="UP001552299">
    <property type="component" value="Unassembled WGS sequence"/>
</dbReference>
<sequence>MATLNPGVLLKLLQSMNSDSKPFSEHRSAVLQVTGIVPTPSDSHGFHLQLSDSLNSTYVSLSDQDADIIVSNRPQLVHVDRLQFDFPVPRDLGLRPISAQLLLLPLPQSSRAQSLLQEKNVIHAASKIFSSGTTSSVSKPRRSFSSLASWNPSLVREKKGSSVGSRALSPVPSKCEVPILVAAREENRKVAREPAIVVPSRYRQPSPVVRKTVVASPIRRKGVASPIGRKGVASPIGRKGVASPGGRKLSGGMKFSPAAGDGGGKRKVWRLVAGITKVSNALMMSRRSVRKSCDGNSLSSENSFGNAGSKSKVHEKAPRKAQVIEILHESDSFQDKDNFQMQEVAGERGGYLHGRGALDSDDLLYLKEQMEAEEDAERLLRRTEKRAFAAFKISASLADSTPPSLPLPLRVEPKTKSGIRQQDLLKKIVEVKPKKPRVSTLSEQTKISLSSPVLATPAEHCTGELPSTSKATVGLPKYLQTSSFTEKITINDSLVTRPIAEVIDSNMENPVKSLLGITYDSSDED</sequence>
<keyword evidence="4" id="KW-1185">Reference proteome</keyword>
<evidence type="ECO:0000313" key="4">
    <source>
        <dbReference type="Proteomes" id="UP001552299"/>
    </source>
</evidence>
<evidence type="ECO:0000259" key="2">
    <source>
        <dbReference type="Pfam" id="PF06075"/>
    </source>
</evidence>
<evidence type="ECO:0000313" key="3">
    <source>
        <dbReference type="EMBL" id="KAL0914154.1"/>
    </source>
</evidence>
<accession>A0ABD0UND4</accession>
<dbReference type="PANTHER" id="PTHR37202:SF1">
    <property type="entry name" value="ANKYRIN REPEAT PROTEIN"/>
    <property type="match status" value="1"/>
</dbReference>
<evidence type="ECO:0000256" key="1">
    <source>
        <dbReference type="SAM" id="MobiDB-lite"/>
    </source>
</evidence>
<comment type="caution">
    <text evidence="3">The sequence shown here is derived from an EMBL/GenBank/DDBJ whole genome shotgun (WGS) entry which is preliminary data.</text>
</comment>
<protein>
    <recommendedName>
        <fullName evidence="2">DUF936 domain-containing protein</fullName>
    </recommendedName>
</protein>
<gene>
    <name evidence="3" type="ORF">M5K25_017663</name>
</gene>
<feature type="region of interest" description="Disordered" evidence="1">
    <location>
        <begin position="225"/>
        <end position="249"/>
    </location>
</feature>
<dbReference type="PANTHER" id="PTHR37202">
    <property type="entry name" value="ANKYRIN REPEAT PROTEIN"/>
    <property type="match status" value="1"/>
</dbReference>
<feature type="region of interest" description="Disordered" evidence="1">
    <location>
        <begin position="292"/>
        <end position="316"/>
    </location>
</feature>
<feature type="domain" description="DUF936" evidence="2">
    <location>
        <begin position="4"/>
        <end position="101"/>
    </location>
</feature>
<organism evidence="3 4">
    <name type="scientific">Dendrobium thyrsiflorum</name>
    <name type="common">Pinecone-like raceme dendrobium</name>
    <name type="synonym">Orchid</name>
    <dbReference type="NCBI Taxonomy" id="117978"/>
    <lineage>
        <taxon>Eukaryota</taxon>
        <taxon>Viridiplantae</taxon>
        <taxon>Streptophyta</taxon>
        <taxon>Embryophyta</taxon>
        <taxon>Tracheophyta</taxon>
        <taxon>Spermatophyta</taxon>
        <taxon>Magnoliopsida</taxon>
        <taxon>Liliopsida</taxon>
        <taxon>Asparagales</taxon>
        <taxon>Orchidaceae</taxon>
        <taxon>Epidendroideae</taxon>
        <taxon>Malaxideae</taxon>
        <taxon>Dendrobiinae</taxon>
        <taxon>Dendrobium</taxon>
    </lineage>
</organism>
<dbReference type="InterPro" id="IPR048297">
    <property type="entry name" value="DUF936_dom_pln"/>
</dbReference>
<feature type="compositionally biased region" description="Polar residues" evidence="1">
    <location>
        <begin position="294"/>
        <end position="309"/>
    </location>
</feature>
<reference evidence="3 4" key="1">
    <citation type="journal article" date="2024" name="Plant Biotechnol. J.">
        <title>Dendrobium thyrsiflorum genome and its molecular insights into genes involved in important horticultural traits.</title>
        <authorList>
            <person name="Chen B."/>
            <person name="Wang J.Y."/>
            <person name="Zheng P.J."/>
            <person name="Li K.L."/>
            <person name="Liang Y.M."/>
            <person name="Chen X.F."/>
            <person name="Zhang C."/>
            <person name="Zhao X."/>
            <person name="He X."/>
            <person name="Zhang G.Q."/>
            <person name="Liu Z.J."/>
            <person name="Xu Q."/>
        </authorList>
    </citation>
    <scope>NUCLEOTIDE SEQUENCE [LARGE SCALE GENOMIC DNA]</scope>
    <source>
        <strain evidence="3">GZMU011</strain>
    </source>
</reference>
<dbReference type="Pfam" id="PF06075">
    <property type="entry name" value="DUF936"/>
    <property type="match status" value="1"/>
</dbReference>
<dbReference type="EMBL" id="JANQDX010000013">
    <property type="protein sequence ID" value="KAL0914154.1"/>
    <property type="molecule type" value="Genomic_DNA"/>
</dbReference>